<dbReference type="InterPro" id="IPR016208">
    <property type="entry name" value="Ald_Oxase/xanthine_DH-like"/>
</dbReference>
<protein>
    <submittedName>
        <fullName evidence="4">Aldehyde oxidase</fullName>
    </submittedName>
</protein>
<dbReference type="InterPro" id="IPR046867">
    <property type="entry name" value="AldOxase/xan_DH_MoCoBD2"/>
</dbReference>
<evidence type="ECO:0000313" key="4">
    <source>
        <dbReference type="EMBL" id="RDZ17940.1"/>
    </source>
</evidence>
<name>A0A3D8X821_PRIMG</name>
<sequence length="781" mass="85688">MEVKRVDVIGKSVIRKDALEKVTGTARYTNDYMFKGSLHAKIVVSPYAHARIQAIDVQAALATPGVHAVVTGEHLPLTGEGVRDRRPLAFEKVRYHGEAVVLVVAETPALAERAASSVHIQYEPLPVVHSPSEAIKSESPLVHENMHIYKHDETVYPEPGTNVANRVKIRKGNIEEGWQKSELIVEETFSLSPSDHAAMETRSAAAEILPNGLVKIITSSQAPFMVKKLISEYFEIEAGKVIVETPLVGGGYGGKAAVQLELLAYLASKAVGGSLVKILNTREEDMLTSPAHVGLDAKIKLGCSKEGLLQAADILYLFDSGAYADKGTDLSKAAAADCTGPYRLEHIFCDSLCVYTNHPYASPFRGFSHSELLFAFERTMDILAKKAGIDPLEFREKNAVLPGDTTPTQVRLTSSSVGNLPECIRRLKQLMKWEEGQRTVHENGLITAKGISCVWKTSTIETNAGSGVILTFNPDGSVNLMSGVIELGTGTKTVLAQILAEKLQMRVERIHVRMEVDTQTTPEHWKTVASRGTFMAGRAVLEAAEDVINQLKKIAACIFRASEEDIEIKNEKVFLRDEPETSLAFKEIVYGYKYSNGNAIGGQIIGRGNYILRGMTYLDKETGAGHPGPEWTVAAEGVEVEYNPRTYRYRIVKAVSVIDIGTVLNEKMARGQVMGAMSMGLSFAGRETFWFDSNGRILNPQLRKYRPLRYGEHPEYVVDFVHTPQLDAAYGARGVGEHGLLGMPASLGNSLTVAAETELNQLPLIPELIWRMKEGHTDDFI</sequence>
<keyword evidence="2" id="KW-0560">Oxidoreductase</keyword>
<evidence type="ECO:0000256" key="2">
    <source>
        <dbReference type="ARBA" id="ARBA00023002"/>
    </source>
</evidence>
<dbReference type="RefSeq" id="WP_116071945.1">
    <property type="nucleotide sequence ID" value="NZ_CP187630.1"/>
</dbReference>
<keyword evidence="1" id="KW-0500">Molybdenum</keyword>
<reference evidence="4 5" key="1">
    <citation type="journal article" date="2018" name="Appl. Environ. Microbiol.">
        <title>Antimicrobial susceptibility testing and tentative epidemiological cut-off values of five Bacillus species relevant for use as animal feed additives or for plant protection.</title>
        <authorList>
            <person name="Agerso Y."/>
            <person name="Stuer-Lauridsen B."/>
            <person name="Bjerre K."/>
            <person name="Jensen M.G."/>
            <person name="Johansen E."/>
            <person name="Bennedsen M."/>
            <person name="Brockmann E."/>
            <person name="Nielsen B."/>
        </authorList>
    </citation>
    <scope>NUCLEOTIDE SEQUENCE [LARGE SCALE GENOMIC DNA]</scope>
    <source>
        <strain evidence="4 5">CHCC20162</strain>
    </source>
</reference>
<dbReference type="GO" id="GO:0005506">
    <property type="term" value="F:iron ion binding"/>
    <property type="evidence" value="ECO:0007669"/>
    <property type="project" value="InterPro"/>
</dbReference>
<dbReference type="InterPro" id="IPR036856">
    <property type="entry name" value="Ald_Oxase/Xan_DH_a/b_sf"/>
</dbReference>
<dbReference type="Proteomes" id="UP000256519">
    <property type="component" value="Unassembled WGS sequence"/>
</dbReference>
<dbReference type="GO" id="GO:0016491">
    <property type="term" value="F:oxidoreductase activity"/>
    <property type="evidence" value="ECO:0007669"/>
    <property type="project" value="UniProtKB-KW"/>
</dbReference>
<feature type="domain" description="Aldehyde oxidase/xanthine dehydrogenase a/b hammerhead" evidence="3">
    <location>
        <begin position="23"/>
        <end position="126"/>
    </location>
</feature>
<proteinExistence type="predicted"/>
<dbReference type="InterPro" id="IPR037165">
    <property type="entry name" value="AldOxase/xan_DH_Mopterin-bd_sf"/>
</dbReference>
<dbReference type="PANTHER" id="PTHR11908:SF132">
    <property type="entry name" value="ALDEHYDE OXIDASE 1-RELATED"/>
    <property type="match status" value="1"/>
</dbReference>
<dbReference type="InterPro" id="IPR008274">
    <property type="entry name" value="AldOxase/xan_DH_MoCoBD1"/>
</dbReference>
<dbReference type="SUPFAM" id="SSF54665">
    <property type="entry name" value="CO dehydrogenase molybdoprotein N-domain-like"/>
    <property type="match status" value="1"/>
</dbReference>
<dbReference type="AlphaFoldDB" id="A0A3D8X821"/>
<dbReference type="InterPro" id="IPR000674">
    <property type="entry name" value="Ald_Oxase/Xan_DH_a/b"/>
</dbReference>
<dbReference type="Pfam" id="PF02738">
    <property type="entry name" value="MoCoBD_1"/>
    <property type="match status" value="1"/>
</dbReference>
<dbReference type="EMBL" id="PQWM01000006">
    <property type="protein sequence ID" value="RDZ17940.1"/>
    <property type="molecule type" value="Genomic_DNA"/>
</dbReference>
<comment type="caution">
    <text evidence="4">The sequence shown here is derived from an EMBL/GenBank/DDBJ whole genome shotgun (WGS) entry which is preliminary data.</text>
</comment>
<dbReference type="Gene3D" id="3.90.1170.50">
    <property type="entry name" value="Aldehyde oxidase/xanthine dehydrogenase, a/b hammerhead"/>
    <property type="match status" value="1"/>
</dbReference>
<dbReference type="SMART" id="SM01008">
    <property type="entry name" value="Ald_Xan_dh_C"/>
    <property type="match status" value="1"/>
</dbReference>
<dbReference type="Pfam" id="PF01315">
    <property type="entry name" value="Ald_Xan_dh_C"/>
    <property type="match status" value="1"/>
</dbReference>
<dbReference type="Pfam" id="PF20256">
    <property type="entry name" value="MoCoBD_2"/>
    <property type="match status" value="1"/>
</dbReference>
<dbReference type="SUPFAM" id="SSF56003">
    <property type="entry name" value="Molybdenum cofactor-binding domain"/>
    <property type="match status" value="1"/>
</dbReference>
<gene>
    <name evidence="4" type="ORF">C3744_03385</name>
</gene>
<organism evidence="4 5">
    <name type="scientific">Priestia megaterium</name>
    <name type="common">Bacillus megaterium</name>
    <dbReference type="NCBI Taxonomy" id="1404"/>
    <lineage>
        <taxon>Bacteria</taxon>
        <taxon>Bacillati</taxon>
        <taxon>Bacillota</taxon>
        <taxon>Bacilli</taxon>
        <taxon>Bacillales</taxon>
        <taxon>Bacillaceae</taxon>
        <taxon>Priestia</taxon>
    </lineage>
</organism>
<evidence type="ECO:0000259" key="3">
    <source>
        <dbReference type="SMART" id="SM01008"/>
    </source>
</evidence>
<evidence type="ECO:0000256" key="1">
    <source>
        <dbReference type="ARBA" id="ARBA00022505"/>
    </source>
</evidence>
<evidence type="ECO:0000313" key="5">
    <source>
        <dbReference type="Proteomes" id="UP000256519"/>
    </source>
</evidence>
<dbReference type="PANTHER" id="PTHR11908">
    <property type="entry name" value="XANTHINE DEHYDROGENASE"/>
    <property type="match status" value="1"/>
</dbReference>
<dbReference type="Gene3D" id="3.30.365.10">
    <property type="entry name" value="Aldehyde oxidase/xanthine dehydrogenase, molybdopterin binding domain"/>
    <property type="match status" value="4"/>
</dbReference>
<accession>A0A3D8X821</accession>